<dbReference type="GO" id="GO:0005524">
    <property type="term" value="F:ATP binding"/>
    <property type="evidence" value="ECO:0007669"/>
    <property type="project" value="UniProtKB-UniRule"/>
</dbReference>
<comment type="caution">
    <text evidence="12">The sequence shown here is derived from an EMBL/GenBank/DDBJ whole genome shotgun (WGS) entry which is preliminary data.</text>
</comment>
<keyword evidence="6 7" id="KW-0233">DNA recombination</keyword>
<protein>
    <recommendedName>
        <fullName evidence="2 7">Protein RecA</fullName>
    </recommendedName>
    <alternativeName>
        <fullName evidence="7 8">Recombinase A</fullName>
    </alternativeName>
</protein>
<dbReference type="GO" id="GO:0006310">
    <property type="term" value="P:DNA recombination"/>
    <property type="evidence" value="ECO:0007669"/>
    <property type="project" value="UniProtKB-UniRule"/>
</dbReference>
<dbReference type="InterPro" id="IPR020584">
    <property type="entry name" value="DNA_recomb/repair_RecA_CS"/>
</dbReference>
<sequence>MDKANQDKDFSDLIENLKDKFGEGAIMLLGDQKIAKTETIPSGAFSLDLALGAGGLPRGRTVEIYGPEMSGKSTLTLHAIAELQKKGGKAAYIDAEHAFDIDYAKKLGVKTDDLLLSQPDCGEDALNILESLVRSGMIDLVVVDSVAALTPRAEIEGEMGDQFMGLQARMMGQAMRKLTAIASKSKTVIIFINQIRMKIGIMFGNPETTPGGRALKFFSSIRIDIRARAKLKKGEEIVGQMVEAKVVKNKVAPPFKTAEFEIIYGQGISPEADVLNTALKYNTVVKSGNTYSFGKEKLGVGLEATKAKLKEDKKLLEEIKKQTFAAAQTPAKA</sequence>
<keyword evidence="7 8" id="KW-0234">DNA repair</keyword>
<keyword evidence="4 7" id="KW-0067">ATP-binding</keyword>
<keyword evidence="5 7" id="KW-0238">DNA-binding</keyword>
<dbReference type="GO" id="GO:0003697">
    <property type="term" value="F:single-stranded DNA binding"/>
    <property type="evidence" value="ECO:0007669"/>
    <property type="project" value="UniProtKB-UniRule"/>
</dbReference>
<dbReference type="InterPro" id="IPR003593">
    <property type="entry name" value="AAA+_ATPase"/>
</dbReference>
<dbReference type="GO" id="GO:0140664">
    <property type="term" value="F:ATP-dependent DNA damage sensor activity"/>
    <property type="evidence" value="ECO:0007669"/>
    <property type="project" value="InterPro"/>
</dbReference>
<dbReference type="CDD" id="cd00983">
    <property type="entry name" value="RecA"/>
    <property type="match status" value="1"/>
</dbReference>
<dbReference type="GO" id="GO:0003684">
    <property type="term" value="F:damaged DNA binding"/>
    <property type="evidence" value="ECO:0007669"/>
    <property type="project" value="UniProtKB-UniRule"/>
</dbReference>
<keyword evidence="7" id="KW-0963">Cytoplasm</keyword>
<evidence type="ECO:0000256" key="1">
    <source>
        <dbReference type="ARBA" id="ARBA00009391"/>
    </source>
</evidence>
<proteinExistence type="inferred from homology"/>
<evidence type="ECO:0000256" key="4">
    <source>
        <dbReference type="ARBA" id="ARBA00022840"/>
    </source>
</evidence>
<dbReference type="InterPro" id="IPR023400">
    <property type="entry name" value="RecA_C_sf"/>
</dbReference>
<evidence type="ECO:0000256" key="7">
    <source>
        <dbReference type="HAMAP-Rule" id="MF_00268"/>
    </source>
</evidence>
<accession>A0A1F6C233</accession>
<dbReference type="Proteomes" id="UP000176633">
    <property type="component" value="Unassembled WGS sequence"/>
</dbReference>
<comment type="subcellular location">
    <subcellularLocation>
        <location evidence="7">Cytoplasm</location>
    </subcellularLocation>
</comment>
<dbReference type="EMBL" id="MFKM01000019">
    <property type="protein sequence ID" value="OGG43249.1"/>
    <property type="molecule type" value="Genomic_DNA"/>
</dbReference>
<organism evidence="12 13">
    <name type="scientific">Candidatus Jorgensenbacteria bacterium RIFCSPLOWO2_12_FULL_42_11</name>
    <dbReference type="NCBI Taxonomy" id="1798473"/>
    <lineage>
        <taxon>Bacteria</taxon>
        <taxon>Candidatus Joergenseniibacteriota</taxon>
    </lineage>
</organism>
<dbReference type="InterPro" id="IPR020588">
    <property type="entry name" value="RecA_ATP-bd"/>
</dbReference>
<dbReference type="PROSITE" id="PS50163">
    <property type="entry name" value="RECA_3"/>
    <property type="match status" value="1"/>
</dbReference>
<evidence type="ECO:0000256" key="9">
    <source>
        <dbReference type="RuleBase" id="RU004527"/>
    </source>
</evidence>
<dbReference type="InterPro" id="IPR013765">
    <property type="entry name" value="DNA_recomb/repair_RecA"/>
</dbReference>
<feature type="domain" description="RecA family profile 1" evidence="10">
    <location>
        <begin position="36"/>
        <end position="195"/>
    </location>
</feature>
<comment type="function">
    <text evidence="7">Can catalyze the hydrolysis of ATP in the presence of single-stranded DNA, the ATP-dependent uptake of single-stranded DNA by duplex DNA, and the ATP-dependent hybridization of homologous single-stranded DNAs. It interacts with LexA causing its activation and leading to its autocatalytic cleavage.</text>
</comment>
<dbReference type="SMART" id="SM00382">
    <property type="entry name" value="AAA"/>
    <property type="match status" value="1"/>
</dbReference>
<comment type="caution">
    <text evidence="7">Lacks conserved residue(s) required for the propagation of feature annotation.</text>
</comment>
<dbReference type="AlphaFoldDB" id="A0A1F6C233"/>
<evidence type="ECO:0000259" key="11">
    <source>
        <dbReference type="PROSITE" id="PS50163"/>
    </source>
</evidence>
<gene>
    <name evidence="7" type="primary">recA</name>
    <name evidence="12" type="ORF">A3G50_01185</name>
</gene>
<comment type="similarity">
    <text evidence="1 7 9">Belongs to the RecA family.</text>
</comment>
<dbReference type="InterPro" id="IPR020587">
    <property type="entry name" value="RecA_monomer-monomer_interface"/>
</dbReference>
<evidence type="ECO:0000256" key="5">
    <source>
        <dbReference type="ARBA" id="ARBA00023125"/>
    </source>
</evidence>
<dbReference type="FunFam" id="3.40.50.300:FF:000087">
    <property type="entry name" value="Recombinase RecA"/>
    <property type="match status" value="1"/>
</dbReference>
<dbReference type="Pfam" id="PF21096">
    <property type="entry name" value="RecA_C"/>
    <property type="match status" value="1"/>
</dbReference>
<dbReference type="PRINTS" id="PR00142">
    <property type="entry name" value="RECA"/>
</dbReference>
<dbReference type="Pfam" id="PF00154">
    <property type="entry name" value="RecA_N"/>
    <property type="match status" value="1"/>
</dbReference>
<dbReference type="NCBIfam" id="TIGR02012">
    <property type="entry name" value="tigrfam_recA"/>
    <property type="match status" value="1"/>
</dbReference>
<keyword evidence="7 9" id="KW-0227">DNA damage</keyword>
<dbReference type="GO" id="GO:0009432">
    <property type="term" value="P:SOS response"/>
    <property type="evidence" value="ECO:0007669"/>
    <property type="project" value="UniProtKB-UniRule"/>
</dbReference>
<dbReference type="PROSITE" id="PS00321">
    <property type="entry name" value="RECA_1"/>
    <property type="match status" value="1"/>
</dbReference>
<dbReference type="PROSITE" id="PS50162">
    <property type="entry name" value="RECA_2"/>
    <property type="match status" value="1"/>
</dbReference>
<dbReference type="STRING" id="1798473.A3G50_01185"/>
<evidence type="ECO:0000259" key="10">
    <source>
        <dbReference type="PROSITE" id="PS50162"/>
    </source>
</evidence>
<evidence type="ECO:0000256" key="3">
    <source>
        <dbReference type="ARBA" id="ARBA00022741"/>
    </source>
</evidence>
<reference evidence="12 13" key="1">
    <citation type="journal article" date="2016" name="Nat. Commun.">
        <title>Thousands of microbial genomes shed light on interconnected biogeochemical processes in an aquifer system.</title>
        <authorList>
            <person name="Anantharaman K."/>
            <person name="Brown C.T."/>
            <person name="Hug L.A."/>
            <person name="Sharon I."/>
            <person name="Castelle C.J."/>
            <person name="Probst A.J."/>
            <person name="Thomas B.C."/>
            <person name="Singh A."/>
            <person name="Wilkins M.J."/>
            <person name="Karaoz U."/>
            <person name="Brodie E.L."/>
            <person name="Williams K.H."/>
            <person name="Hubbard S.S."/>
            <person name="Banfield J.F."/>
        </authorList>
    </citation>
    <scope>NUCLEOTIDE SEQUENCE [LARGE SCALE GENOMIC DNA]</scope>
</reference>
<evidence type="ECO:0000313" key="12">
    <source>
        <dbReference type="EMBL" id="OGG43249.1"/>
    </source>
</evidence>
<name>A0A1F6C233_9BACT</name>
<dbReference type="SUPFAM" id="SSF54752">
    <property type="entry name" value="RecA protein, C-terminal domain"/>
    <property type="match status" value="1"/>
</dbReference>
<dbReference type="InterPro" id="IPR049428">
    <property type="entry name" value="RecA-like_N"/>
</dbReference>
<keyword evidence="3 7" id="KW-0547">Nucleotide-binding</keyword>
<dbReference type="GO" id="GO:0005737">
    <property type="term" value="C:cytoplasm"/>
    <property type="evidence" value="ECO:0007669"/>
    <property type="project" value="UniProtKB-SubCell"/>
</dbReference>
<evidence type="ECO:0000256" key="6">
    <source>
        <dbReference type="ARBA" id="ARBA00023172"/>
    </source>
</evidence>
<dbReference type="PANTHER" id="PTHR45900:SF1">
    <property type="entry name" value="MITOCHONDRIAL DNA REPAIR PROTEIN RECA HOMOLOG-RELATED"/>
    <property type="match status" value="1"/>
</dbReference>
<evidence type="ECO:0000313" key="13">
    <source>
        <dbReference type="Proteomes" id="UP000176633"/>
    </source>
</evidence>
<dbReference type="HAMAP" id="MF_00268">
    <property type="entry name" value="RecA"/>
    <property type="match status" value="1"/>
</dbReference>
<evidence type="ECO:0000256" key="2">
    <source>
        <dbReference type="ARBA" id="ARBA00015553"/>
    </source>
</evidence>
<dbReference type="InterPro" id="IPR027417">
    <property type="entry name" value="P-loop_NTPase"/>
</dbReference>
<keyword evidence="7 8" id="KW-0742">SOS response</keyword>
<feature type="domain" description="RecA family profile 2" evidence="11">
    <location>
        <begin position="200"/>
        <end position="273"/>
    </location>
</feature>
<dbReference type="InterPro" id="IPR049261">
    <property type="entry name" value="RecA-like_C"/>
</dbReference>
<evidence type="ECO:0000256" key="8">
    <source>
        <dbReference type="RuleBase" id="RU000526"/>
    </source>
</evidence>
<dbReference type="PANTHER" id="PTHR45900">
    <property type="entry name" value="RECA"/>
    <property type="match status" value="1"/>
</dbReference>
<dbReference type="Gene3D" id="3.40.50.300">
    <property type="entry name" value="P-loop containing nucleotide triphosphate hydrolases"/>
    <property type="match status" value="1"/>
</dbReference>
<dbReference type="GO" id="GO:0006281">
    <property type="term" value="P:DNA repair"/>
    <property type="evidence" value="ECO:0007669"/>
    <property type="project" value="UniProtKB-UniRule"/>
</dbReference>
<dbReference type="SUPFAM" id="SSF52540">
    <property type="entry name" value="P-loop containing nucleoside triphosphate hydrolases"/>
    <property type="match status" value="1"/>
</dbReference>